<dbReference type="Proteomes" id="UP000027135">
    <property type="component" value="Unassembled WGS sequence"/>
</dbReference>
<name>A0A067R824_ZOONE</name>
<dbReference type="Pfam" id="PF16087">
    <property type="entry name" value="DUF4817"/>
    <property type="match status" value="1"/>
</dbReference>
<dbReference type="AlphaFoldDB" id="A0A067R824"/>
<dbReference type="InterPro" id="IPR032135">
    <property type="entry name" value="DUF4817"/>
</dbReference>
<feature type="compositionally biased region" description="Basic and acidic residues" evidence="1">
    <location>
        <begin position="303"/>
        <end position="338"/>
    </location>
</feature>
<keyword evidence="4" id="KW-1185">Reference proteome</keyword>
<accession>A0A067R824</accession>
<proteinExistence type="predicted"/>
<feature type="domain" description="DUF4817" evidence="2">
    <location>
        <begin position="5"/>
        <end position="57"/>
    </location>
</feature>
<dbReference type="EMBL" id="KK852680">
    <property type="protein sequence ID" value="KDR18602.1"/>
    <property type="molecule type" value="Genomic_DNA"/>
</dbReference>
<evidence type="ECO:0000313" key="4">
    <source>
        <dbReference type="Proteomes" id="UP000027135"/>
    </source>
</evidence>
<evidence type="ECO:0000256" key="1">
    <source>
        <dbReference type="SAM" id="MobiDB-lite"/>
    </source>
</evidence>
<reference evidence="3 4" key="1">
    <citation type="journal article" date="2014" name="Nat. Commun.">
        <title>Molecular traces of alternative social organization in a termite genome.</title>
        <authorList>
            <person name="Terrapon N."/>
            <person name="Li C."/>
            <person name="Robertson H.M."/>
            <person name="Ji L."/>
            <person name="Meng X."/>
            <person name="Booth W."/>
            <person name="Chen Z."/>
            <person name="Childers C.P."/>
            <person name="Glastad K.M."/>
            <person name="Gokhale K."/>
            <person name="Gowin J."/>
            <person name="Gronenberg W."/>
            <person name="Hermansen R.A."/>
            <person name="Hu H."/>
            <person name="Hunt B.G."/>
            <person name="Huylmans A.K."/>
            <person name="Khalil S.M."/>
            <person name="Mitchell R.D."/>
            <person name="Munoz-Torres M.C."/>
            <person name="Mustard J.A."/>
            <person name="Pan H."/>
            <person name="Reese J.T."/>
            <person name="Scharf M.E."/>
            <person name="Sun F."/>
            <person name="Vogel H."/>
            <person name="Xiao J."/>
            <person name="Yang W."/>
            <person name="Yang Z."/>
            <person name="Yang Z."/>
            <person name="Zhou J."/>
            <person name="Zhu J."/>
            <person name="Brent C.S."/>
            <person name="Elsik C.G."/>
            <person name="Goodisman M.A."/>
            <person name="Liberles D.A."/>
            <person name="Roe R.M."/>
            <person name="Vargo E.L."/>
            <person name="Vilcinskas A."/>
            <person name="Wang J."/>
            <person name="Bornberg-Bauer E."/>
            <person name="Korb J."/>
            <person name="Zhang G."/>
            <person name="Liebig J."/>
        </authorList>
    </citation>
    <scope>NUCLEOTIDE SEQUENCE [LARGE SCALE GENOMIC DNA]</scope>
    <source>
        <tissue evidence="3">Whole organism</tissue>
    </source>
</reference>
<feature type="region of interest" description="Disordered" evidence="1">
    <location>
        <begin position="434"/>
        <end position="459"/>
    </location>
</feature>
<dbReference type="OrthoDB" id="10594113at2759"/>
<gene>
    <name evidence="3" type="ORF">L798_06582</name>
</gene>
<feature type="region of interest" description="Disordered" evidence="1">
    <location>
        <begin position="303"/>
        <end position="346"/>
    </location>
</feature>
<organism evidence="3 4">
    <name type="scientific">Zootermopsis nevadensis</name>
    <name type="common">Dampwood termite</name>
    <dbReference type="NCBI Taxonomy" id="136037"/>
    <lineage>
        <taxon>Eukaryota</taxon>
        <taxon>Metazoa</taxon>
        <taxon>Ecdysozoa</taxon>
        <taxon>Arthropoda</taxon>
        <taxon>Hexapoda</taxon>
        <taxon>Insecta</taxon>
        <taxon>Pterygota</taxon>
        <taxon>Neoptera</taxon>
        <taxon>Polyneoptera</taxon>
        <taxon>Dictyoptera</taxon>
        <taxon>Blattodea</taxon>
        <taxon>Blattoidea</taxon>
        <taxon>Termitoidae</taxon>
        <taxon>Termopsidae</taxon>
        <taxon>Zootermopsis</taxon>
    </lineage>
</organism>
<dbReference type="InParanoid" id="A0A067R824"/>
<feature type="compositionally biased region" description="Basic and acidic residues" evidence="1">
    <location>
        <begin position="444"/>
        <end position="453"/>
    </location>
</feature>
<evidence type="ECO:0000259" key="2">
    <source>
        <dbReference type="Pfam" id="PF16087"/>
    </source>
</evidence>
<protein>
    <recommendedName>
        <fullName evidence="2">DUF4817 domain-containing protein</fullName>
    </recommendedName>
</protein>
<sequence length="459" mass="54462">MEKFTLQQRLFLYDSYVRYNSARKSQRKFGRKFPGVRIPTRYAIHYLVNKVRKTGVLRDSKPKRRRRVLTEEKLDEIGALFEQSARKSLKRIAQERLELLENYCKYGLMKQQKAGGIWNSKMKTQGNVVHVEGDREENSVKQESGDHVENTKKAASKECRQNFEYADVTPSKTETDCKTKEEHIEYFEKFGFGRIKEEVEDEVSVQTNEMCFGVMEGTSLHNDLSVKQVDTLRDSSGIPISGSDDNKTYFCKYAGLHSVLQERDSPGLDFNFSKIDIQISQKSKNKCMELDKKTYEWLHKREEAQRRKRNEDKARKLQKKRDSERSRYSQMTGEERARVLQKKRDAKRNRYSQMAWEEKVRILQKNRDAKRNRYSLMSGDDKARILQKKRDAKRNRYSQMSGDEKARILQKNRDAKRHKYSQMTFEEKAMMLQKKKETRHMRQRQMESTEEKSFISCST</sequence>
<evidence type="ECO:0000313" key="3">
    <source>
        <dbReference type="EMBL" id="KDR18602.1"/>
    </source>
</evidence>